<keyword evidence="1" id="KW-0732">Signal</keyword>
<sequence length="197" mass="22117">MRKTIILCLILSLILCNFGVSFAGEKYTTTINKNLDMDEQYVSIPNITTRSAHMIPGKSQYDDNNWGSGKKAYSKIYSKCVMSDGFWEGVVYSQFEGYGYTEWQGTGTPLKVKSGVTVSATGVLPQISYNGSNWSLLTNVRDLGETEKKKSKSVKHSYYDVKIQSITALSIVFKVNSYIDHPTLGGMNATEDVWWWN</sequence>
<dbReference type="AlphaFoldDB" id="A0A6P1MIP4"/>
<name>A0A6P1MIP4_9FIRM</name>
<protein>
    <submittedName>
        <fullName evidence="2">Uncharacterized protein</fullName>
    </submittedName>
</protein>
<dbReference type="Proteomes" id="UP000463883">
    <property type="component" value="Chromosome"/>
</dbReference>
<keyword evidence="3" id="KW-1185">Reference proteome</keyword>
<feature type="chain" id="PRO_5026725533" evidence="1">
    <location>
        <begin position="24"/>
        <end position="197"/>
    </location>
</feature>
<dbReference type="KEGG" id="amic:Ami3637_08830"/>
<gene>
    <name evidence="2" type="ORF">Ami3637_08830</name>
</gene>
<dbReference type="RefSeq" id="WP_162362252.1">
    <property type="nucleotide sequence ID" value="NZ_CP047591.1"/>
</dbReference>
<organism evidence="2 3">
    <name type="scientific">Aminipila terrae</name>
    <dbReference type="NCBI Taxonomy" id="2697030"/>
    <lineage>
        <taxon>Bacteria</taxon>
        <taxon>Bacillati</taxon>
        <taxon>Bacillota</taxon>
        <taxon>Clostridia</taxon>
        <taxon>Peptostreptococcales</taxon>
        <taxon>Anaerovoracaceae</taxon>
        <taxon>Aminipila</taxon>
    </lineage>
</organism>
<evidence type="ECO:0000256" key="1">
    <source>
        <dbReference type="SAM" id="SignalP"/>
    </source>
</evidence>
<dbReference type="EMBL" id="CP047591">
    <property type="protein sequence ID" value="QHI72484.1"/>
    <property type="molecule type" value="Genomic_DNA"/>
</dbReference>
<accession>A0A6P1MIP4</accession>
<reference evidence="2 3" key="1">
    <citation type="submission" date="2020-01" db="EMBL/GenBank/DDBJ databases">
        <title>Genomic analysis of Aminipila sp. CBA3637.</title>
        <authorList>
            <person name="Kim Y.B."/>
            <person name="Roh S.W."/>
        </authorList>
    </citation>
    <scope>NUCLEOTIDE SEQUENCE [LARGE SCALE GENOMIC DNA]</scope>
    <source>
        <strain evidence="2 3">CBA3637</strain>
    </source>
</reference>
<feature type="signal peptide" evidence="1">
    <location>
        <begin position="1"/>
        <end position="23"/>
    </location>
</feature>
<evidence type="ECO:0000313" key="2">
    <source>
        <dbReference type="EMBL" id="QHI72484.1"/>
    </source>
</evidence>
<proteinExistence type="predicted"/>
<evidence type="ECO:0000313" key="3">
    <source>
        <dbReference type="Proteomes" id="UP000463883"/>
    </source>
</evidence>